<dbReference type="OrthoDB" id="9815602at2"/>
<evidence type="ECO:0000256" key="9">
    <source>
        <dbReference type="ARBA" id="ARBA00023004"/>
    </source>
</evidence>
<evidence type="ECO:0000256" key="8">
    <source>
        <dbReference type="ARBA" id="ARBA00022977"/>
    </source>
</evidence>
<keyword evidence="12" id="KW-0812">Transmembrane</keyword>
<dbReference type="RefSeq" id="WP_111322041.1">
    <property type="nucleotide sequence ID" value="NZ_BIFX01000003.1"/>
</dbReference>
<comment type="function">
    <text evidence="1">Responsible for the formation of the pyrimidine heterocycle in the thiamine biosynthesis pathway. Catalyzes the formation of hydroxymethylpyrimidine phosphate (HMP-P) from histidine and pyridoxal phosphate (PLP). The protein uses PLP and the active site histidine to form HMP-P, generating an inactive enzyme. The enzyme can only undergo a single turnover, which suggests it is a suicide enzyme.</text>
</comment>
<feature type="transmembrane region" description="Helical" evidence="12">
    <location>
        <begin position="7"/>
        <end position="27"/>
    </location>
</feature>
<evidence type="ECO:0000259" key="13">
    <source>
        <dbReference type="Pfam" id="PF09084"/>
    </source>
</evidence>
<evidence type="ECO:0000256" key="12">
    <source>
        <dbReference type="SAM" id="Phobius"/>
    </source>
</evidence>
<dbReference type="PANTHER" id="PTHR31528">
    <property type="entry name" value="4-AMINO-5-HYDROXYMETHYL-2-METHYLPYRIMIDINE PHOSPHATE SYNTHASE THI11-RELATED"/>
    <property type="match status" value="1"/>
</dbReference>
<organism evidence="14 15">
    <name type="scientific">Thermosporothrix hazakensis</name>
    <dbReference type="NCBI Taxonomy" id="644383"/>
    <lineage>
        <taxon>Bacteria</taxon>
        <taxon>Bacillati</taxon>
        <taxon>Chloroflexota</taxon>
        <taxon>Ktedonobacteria</taxon>
        <taxon>Ktedonobacterales</taxon>
        <taxon>Thermosporotrichaceae</taxon>
        <taxon>Thermosporothrix</taxon>
    </lineage>
</organism>
<comment type="similarity">
    <text evidence="3">Belongs to the NMT1/THI5 family.</text>
</comment>
<dbReference type="EMBL" id="QKUF01000006">
    <property type="protein sequence ID" value="PZW31259.1"/>
    <property type="molecule type" value="Genomic_DNA"/>
</dbReference>
<keyword evidence="6" id="KW-0479">Metal-binding</keyword>
<dbReference type="Proteomes" id="UP000248806">
    <property type="component" value="Unassembled WGS sequence"/>
</dbReference>
<keyword evidence="15" id="KW-1185">Reference proteome</keyword>
<evidence type="ECO:0000256" key="10">
    <source>
        <dbReference type="ARBA" id="ARBA00033171"/>
    </source>
</evidence>
<evidence type="ECO:0000256" key="1">
    <source>
        <dbReference type="ARBA" id="ARBA00003469"/>
    </source>
</evidence>
<sequence length="352" mass="39094">MRNRSRMILVFVLPLVLILLVVSLFFWQQNRLNTAAEAPQATATPKPLNKLTLALDFTPNPNHTGVYVAQQKGWYREAGIDLHILPFSQNSFPDTLVTQGQADVAFSSTETIVLDAAKNQPIVSLAAILSHNTSVLVTRDDGSIKRPKDLDGKKFGSYGAPYEVPIVSTAIKHDGGKGNFKNIILGTDAIQAVITKQVDFAWVFGLDVEQARAQGAKLKTFSVTEYGVPDYYAPNLVSSEKTIKEKHDLLQTFMEITQRGYDYASKNPEEATKLLIAGAPQGTFSDEKQLEQGQRFASSHYEDEGMKWGVQDAKIWKAYVDFILKTNSVTDDKEKPVKALDSTKLFTNEFVK</sequence>
<accession>A0A326U7W2</accession>
<comment type="caution">
    <text evidence="14">The sequence shown here is derived from an EMBL/GenBank/DDBJ whole genome shotgun (WGS) entry which is preliminary data.</text>
</comment>
<keyword evidence="9" id="KW-0408">Iron</keyword>
<keyword evidence="8" id="KW-0784">Thiamine biosynthesis</keyword>
<evidence type="ECO:0000256" key="4">
    <source>
        <dbReference type="ARBA" id="ARBA00011738"/>
    </source>
</evidence>
<dbReference type="GO" id="GO:0046872">
    <property type="term" value="F:metal ion binding"/>
    <property type="evidence" value="ECO:0007669"/>
    <property type="project" value="UniProtKB-KW"/>
</dbReference>
<dbReference type="GO" id="GO:0016740">
    <property type="term" value="F:transferase activity"/>
    <property type="evidence" value="ECO:0007669"/>
    <property type="project" value="UniProtKB-KW"/>
</dbReference>
<evidence type="ECO:0000256" key="2">
    <source>
        <dbReference type="ARBA" id="ARBA00004948"/>
    </source>
</evidence>
<dbReference type="SUPFAM" id="SSF53850">
    <property type="entry name" value="Periplasmic binding protein-like II"/>
    <property type="match status" value="1"/>
</dbReference>
<comment type="subunit">
    <text evidence="4">Homodimer.</text>
</comment>
<dbReference type="InterPro" id="IPR027939">
    <property type="entry name" value="NMT1/THI5"/>
</dbReference>
<evidence type="ECO:0000256" key="3">
    <source>
        <dbReference type="ARBA" id="ARBA00009406"/>
    </source>
</evidence>
<keyword evidence="12" id="KW-0472">Membrane</keyword>
<reference evidence="14 15" key="1">
    <citation type="submission" date="2018-06" db="EMBL/GenBank/DDBJ databases">
        <title>Genomic Encyclopedia of Archaeal and Bacterial Type Strains, Phase II (KMG-II): from individual species to whole genera.</title>
        <authorList>
            <person name="Goeker M."/>
        </authorList>
    </citation>
    <scope>NUCLEOTIDE SEQUENCE [LARGE SCALE GENOMIC DNA]</scope>
    <source>
        <strain evidence="14 15">ATCC BAA-1881</strain>
    </source>
</reference>
<comment type="catalytic activity">
    <reaction evidence="11">
        <text>N(6)-(pyridoxal phosphate)-L-lysyl-[4-amino-5-hydroxymethyl-2-methylpyrimidine phosphate synthase] + L-histidyl-[4-amino-5-hydroxymethyl-2-methylpyrimidine phosphate synthase] + 2 Fe(3+) + 4 H2O = L-lysyl-[4-amino-5-hydroxymethyl-2-methylpyrimidine phosphate synthase] + (2S)-2-amino-5-hydroxy-4-oxopentanoyl-[4-amino-5-hydroxymethyl-2-methylpyrimidine phosphate synthase] + 4-amino-2-methyl-5-(phosphooxymethyl)pyrimidine + 3-oxopropanoate + 2 Fe(2+) + 2 H(+)</text>
        <dbReference type="Rhea" id="RHEA:65756"/>
        <dbReference type="Rhea" id="RHEA-COMP:16892"/>
        <dbReference type="Rhea" id="RHEA-COMP:16893"/>
        <dbReference type="Rhea" id="RHEA-COMP:16894"/>
        <dbReference type="Rhea" id="RHEA-COMP:16895"/>
        <dbReference type="ChEBI" id="CHEBI:15377"/>
        <dbReference type="ChEBI" id="CHEBI:15378"/>
        <dbReference type="ChEBI" id="CHEBI:29033"/>
        <dbReference type="ChEBI" id="CHEBI:29034"/>
        <dbReference type="ChEBI" id="CHEBI:29969"/>
        <dbReference type="ChEBI" id="CHEBI:29979"/>
        <dbReference type="ChEBI" id="CHEBI:33190"/>
        <dbReference type="ChEBI" id="CHEBI:58354"/>
        <dbReference type="ChEBI" id="CHEBI:143915"/>
        <dbReference type="ChEBI" id="CHEBI:157692"/>
    </reaction>
    <physiologicalReaction direction="left-to-right" evidence="11">
        <dbReference type="Rhea" id="RHEA:65757"/>
    </physiologicalReaction>
</comment>
<evidence type="ECO:0000313" key="14">
    <source>
        <dbReference type="EMBL" id="PZW31259.1"/>
    </source>
</evidence>
<protein>
    <recommendedName>
        <fullName evidence="10">Thiamine pyrimidine synthase</fullName>
    </recommendedName>
</protein>
<keyword evidence="12" id="KW-1133">Transmembrane helix</keyword>
<dbReference type="InterPro" id="IPR015168">
    <property type="entry name" value="SsuA/THI5"/>
</dbReference>
<dbReference type="PANTHER" id="PTHR31528:SF1">
    <property type="entry name" value="4-AMINO-5-HYDROXYMETHYL-2-METHYLPYRIMIDINE PHOSPHATE SYNTHASE THI11-RELATED"/>
    <property type="match status" value="1"/>
</dbReference>
<evidence type="ECO:0000313" key="15">
    <source>
        <dbReference type="Proteomes" id="UP000248806"/>
    </source>
</evidence>
<dbReference type="AlphaFoldDB" id="A0A326U7W2"/>
<name>A0A326U7W2_THEHA</name>
<feature type="domain" description="SsuA/THI5-like" evidence="13">
    <location>
        <begin position="60"/>
        <end position="271"/>
    </location>
</feature>
<proteinExistence type="inferred from homology"/>
<dbReference type="Gene3D" id="3.40.190.10">
    <property type="entry name" value="Periplasmic binding protein-like II"/>
    <property type="match status" value="2"/>
</dbReference>
<gene>
    <name evidence="14" type="ORF">EI42_02356</name>
</gene>
<evidence type="ECO:0000256" key="11">
    <source>
        <dbReference type="ARBA" id="ARBA00048179"/>
    </source>
</evidence>
<dbReference type="GO" id="GO:0009228">
    <property type="term" value="P:thiamine biosynthetic process"/>
    <property type="evidence" value="ECO:0007669"/>
    <property type="project" value="UniProtKB-KW"/>
</dbReference>
<keyword evidence="5" id="KW-0808">Transferase</keyword>
<evidence type="ECO:0000256" key="6">
    <source>
        <dbReference type="ARBA" id="ARBA00022723"/>
    </source>
</evidence>
<evidence type="ECO:0000256" key="7">
    <source>
        <dbReference type="ARBA" id="ARBA00022898"/>
    </source>
</evidence>
<keyword evidence="7" id="KW-0663">Pyridoxal phosphate</keyword>
<evidence type="ECO:0000256" key="5">
    <source>
        <dbReference type="ARBA" id="ARBA00022679"/>
    </source>
</evidence>
<dbReference type="Pfam" id="PF09084">
    <property type="entry name" value="NMT1"/>
    <property type="match status" value="1"/>
</dbReference>
<comment type="pathway">
    <text evidence="2">Cofactor biosynthesis; thiamine diphosphate biosynthesis.</text>
</comment>